<dbReference type="Pfam" id="PF13412">
    <property type="entry name" value="HTH_24"/>
    <property type="match status" value="1"/>
</dbReference>
<comment type="caution">
    <text evidence="4">The sequence shown here is derived from an EMBL/GenBank/DDBJ whole genome shotgun (WGS) entry which is preliminary data.</text>
</comment>
<dbReference type="GO" id="GO:0005737">
    <property type="term" value="C:cytoplasm"/>
    <property type="evidence" value="ECO:0007669"/>
    <property type="project" value="TreeGrafter"/>
</dbReference>
<proteinExistence type="predicted"/>
<feature type="domain" description="Carbohydrate kinase PfkB" evidence="3">
    <location>
        <begin position="60"/>
        <end position="348"/>
    </location>
</feature>
<dbReference type="PROSITE" id="PS00583">
    <property type="entry name" value="PFKB_KINASES_1"/>
    <property type="match status" value="1"/>
</dbReference>
<dbReference type="PROSITE" id="PS00584">
    <property type="entry name" value="PFKB_KINASES_2"/>
    <property type="match status" value="1"/>
</dbReference>
<dbReference type="GO" id="GO:0016798">
    <property type="term" value="F:hydrolase activity, acting on glycosyl bonds"/>
    <property type="evidence" value="ECO:0007669"/>
    <property type="project" value="TreeGrafter"/>
</dbReference>
<dbReference type="RefSeq" id="WP_153863855.1">
    <property type="nucleotide sequence ID" value="NZ_WJQS01000008.1"/>
</dbReference>
<gene>
    <name evidence="4" type="ORF">GIY09_09395</name>
</gene>
<dbReference type="AlphaFoldDB" id="A0A6I2GFV5"/>
<reference evidence="4 5" key="1">
    <citation type="submission" date="2019-11" db="EMBL/GenBank/DDBJ databases">
        <title>Characterisation of Fundicoccus ignavus gen. nov. sp. nov., a novel genus of the family Aerococcaceae isolated from bulk tank milk.</title>
        <authorList>
            <person name="Siebert A."/>
            <person name="Huptas C."/>
            <person name="Wenning M."/>
            <person name="Scherer S."/>
            <person name="Doll E.V."/>
        </authorList>
    </citation>
    <scope>NUCLEOTIDE SEQUENCE [LARGE SCALE GENOMIC DNA]</scope>
    <source>
        <strain evidence="4 5">WS4759</strain>
    </source>
</reference>
<organism evidence="4 5">
    <name type="scientific">Fundicoccus ignavus</name>
    <dbReference type="NCBI Taxonomy" id="2664442"/>
    <lineage>
        <taxon>Bacteria</taxon>
        <taxon>Bacillati</taxon>
        <taxon>Bacillota</taxon>
        <taxon>Bacilli</taxon>
        <taxon>Lactobacillales</taxon>
        <taxon>Aerococcaceae</taxon>
        <taxon>Fundicoccus</taxon>
    </lineage>
</organism>
<evidence type="ECO:0000256" key="1">
    <source>
        <dbReference type="ARBA" id="ARBA00022679"/>
    </source>
</evidence>
<dbReference type="InterPro" id="IPR036390">
    <property type="entry name" value="WH_DNA-bd_sf"/>
</dbReference>
<dbReference type="Proteomes" id="UP000430975">
    <property type="component" value="Unassembled WGS sequence"/>
</dbReference>
<dbReference type="GO" id="GO:0004730">
    <property type="term" value="F:pseudouridylate synthase activity"/>
    <property type="evidence" value="ECO:0007669"/>
    <property type="project" value="TreeGrafter"/>
</dbReference>
<accession>A0A6I2GFV5</accession>
<evidence type="ECO:0000259" key="3">
    <source>
        <dbReference type="Pfam" id="PF00294"/>
    </source>
</evidence>
<dbReference type="PANTHER" id="PTHR42909">
    <property type="entry name" value="ZGC:136858"/>
    <property type="match status" value="1"/>
</dbReference>
<protein>
    <submittedName>
        <fullName evidence="4">Winged helix-turn-helix transcriptional regulator</fullName>
    </submittedName>
</protein>
<dbReference type="GO" id="GO:0016301">
    <property type="term" value="F:kinase activity"/>
    <property type="evidence" value="ECO:0007669"/>
    <property type="project" value="UniProtKB-KW"/>
</dbReference>
<name>A0A6I2GFV5_9LACT</name>
<dbReference type="CDD" id="cd01941">
    <property type="entry name" value="YeiC_kinase_like"/>
    <property type="match status" value="1"/>
</dbReference>
<evidence type="ECO:0000313" key="4">
    <source>
        <dbReference type="EMBL" id="MRI86076.1"/>
    </source>
</evidence>
<evidence type="ECO:0000313" key="5">
    <source>
        <dbReference type="Proteomes" id="UP000430975"/>
    </source>
</evidence>
<evidence type="ECO:0000256" key="2">
    <source>
        <dbReference type="ARBA" id="ARBA00022777"/>
    </source>
</evidence>
<dbReference type="SUPFAM" id="SSF53613">
    <property type="entry name" value="Ribokinase-like"/>
    <property type="match status" value="1"/>
</dbReference>
<dbReference type="EMBL" id="WJQS01000008">
    <property type="protein sequence ID" value="MRI86076.1"/>
    <property type="molecule type" value="Genomic_DNA"/>
</dbReference>
<dbReference type="SUPFAM" id="SSF46785">
    <property type="entry name" value="Winged helix' DNA-binding domain"/>
    <property type="match status" value="1"/>
</dbReference>
<keyword evidence="2" id="KW-0418">Kinase</keyword>
<keyword evidence="1" id="KW-0808">Transferase</keyword>
<dbReference type="PANTHER" id="PTHR42909:SF4">
    <property type="entry name" value="CARBOHYDRATE KINASE, PFKB FAMILY"/>
    <property type="match status" value="1"/>
</dbReference>
<dbReference type="InterPro" id="IPR036388">
    <property type="entry name" value="WH-like_DNA-bd_sf"/>
</dbReference>
<dbReference type="Pfam" id="PF00294">
    <property type="entry name" value="PfkB"/>
    <property type="match status" value="1"/>
</dbReference>
<dbReference type="InterPro" id="IPR002173">
    <property type="entry name" value="Carboh/pur_kinase_PfkB_CS"/>
</dbReference>
<dbReference type="Gene3D" id="3.40.1190.20">
    <property type="match status" value="1"/>
</dbReference>
<dbReference type="InterPro" id="IPR029056">
    <property type="entry name" value="Ribokinase-like"/>
</dbReference>
<sequence>MLTQNEQRVLALIEKDPFLTQQEIASQLDLPRSTVATIVSSLTNKKQLLGRAYIVNHGAEIFCIGGMNIDRKYLLEAELMPKTSNPVTSSVSVGGVARNISENLGRLGLNVNLLSIGGRDQDFETLKQATEPFVNFQHVTQLGEYSTGSYVALLDDDGDMQLALADMSVADTMNREWISSYQNLLAQAKMIVLDLNVPLETTEYIIELARNKDIPLVIIPVSSPKMAHLPRQLEGVKWIIVNLDESETFFNKKVETAEDVEELVESWLALGVENVIITRGQSSTFYGNQTGERKQFLPPVSPHVEDVTGAGDSYASGLIYGQLQGYSPVESIQLAITNAYYTIQSPKTVRLDLTQDILEKQTEELKERGII</sequence>
<dbReference type="InterPro" id="IPR011611">
    <property type="entry name" value="PfkB_dom"/>
</dbReference>
<dbReference type="Gene3D" id="1.10.10.10">
    <property type="entry name" value="Winged helix-like DNA-binding domain superfamily/Winged helix DNA-binding domain"/>
    <property type="match status" value="1"/>
</dbReference>
<keyword evidence="5" id="KW-1185">Reference proteome</keyword>